<dbReference type="AlphaFoldDB" id="A0A7T1T9K2"/>
<reference evidence="3" key="1">
    <citation type="submission" date="2020-02" db="EMBL/GenBank/DDBJ databases">
        <title>Streptomyces sp. ASO4wet.</title>
        <authorList>
            <person name="Risdian C."/>
            <person name="Landwehr W."/>
            <person name="Schupp P."/>
            <person name="Wink J."/>
        </authorList>
    </citation>
    <scope>NUCLEOTIDE SEQUENCE [LARGE SCALE GENOMIC DNA]</scope>
    <source>
        <strain evidence="3">ASO4wet</strain>
    </source>
</reference>
<keyword evidence="1" id="KW-0472">Membrane</keyword>
<evidence type="ECO:0000313" key="2">
    <source>
        <dbReference type="EMBL" id="QPP08883.1"/>
    </source>
</evidence>
<evidence type="ECO:0000256" key="1">
    <source>
        <dbReference type="SAM" id="Phobius"/>
    </source>
</evidence>
<dbReference type="KEGG" id="sbat:G4Z16_23505"/>
<sequence length="73" mass="7679">MLTTQMTAADAVWVLAVVVVSGALVRLILAVVAAHAAGKALEPSADSRAADRLRAHRLAVLRAVLNGLRTPRR</sequence>
<organism evidence="2 3">
    <name type="scientific">Streptomyces bathyalis</name>
    <dbReference type="NCBI Taxonomy" id="2710756"/>
    <lineage>
        <taxon>Bacteria</taxon>
        <taxon>Bacillati</taxon>
        <taxon>Actinomycetota</taxon>
        <taxon>Actinomycetes</taxon>
        <taxon>Kitasatosporales</taxon>
        <taxon>Streptomycetaceae</taxon>
        <taxon>Streptomyces</taxon>
    </lineage>
</organism>
<proteinExistence type="predicted"/>
<protein>
    <submittedName>
        <fullName evidence="2">Uncharacterized protein</fullName>
    </submittedName>
</protein>
<name>A0A7T1T9K2_9ACTN</name>
<evidence type="ECO:0000313" key="3">
    <source>
        <dbReference type="Proteomes" id="UP000595046"/>
    </source>
</evidence>
<keyword evidence="3" id="KW-1185">Reference proteome</keyword>
<dbReference type="RefSeq" id="WP_197352661.1">
    <property type="nucleotide sequence ID" value="NZ_CP048882.1"/>
</dbReference>
<feature type="transmembrane region" description="Helical" evidence="1">
    <location>
        <begin position="12"/>
        <end position="34"/>
    </location>
</feature>
<keyword evidence="1" id="KW-1133">Transmembrane helix</keyword>
<gene>
    <name evidence="2" type="ORF">G4Z16_23505</name>
</gene>
<dbReference type="Proteomes" id="UP000595046">
    <property type="component" value="Chromosome"/>
</dbReference>
<keyword evidence="1" id="KW-0812">Transmembrane</keyword>
<accession>A0A7T1T9K2</accession>
<dbReference type="EMBL" id="CP048882">
    <property type="protein sequence ID" value="QPP08883.1"/>
    <property type="molecule type" value="Genomic_DNA"/>
</dbReference>